<organism evidence="3 4">
    <name type="scientific">Dactylonectria macrodidyma</name>
    <dbReference type="NCBI Taxonomy" id="307937"/>
    <lineage>
        <taxon>Eukaryota</taxon>
        <taxon>Fungi</taxon>
        <taxon>Dikarya</taxon>
        <taxon>Ascomycota</taxon>
        <taxon>Pezizomycotina</taxon>
        <taxon>Sordariomycetes</taxon>
        <taxon>Hypocreomycetidae</taxon>
        <taxon>Hypocreales</taxon>
        <taxon>Nectriaceae</taxon>
        <taxon>Dactylonectria</taxon>
    </lineage>
</organism>
<dbReference type="PANTHER" id="PTHR43591:SF10">
    <property type="entry name" value="ABC TRANSMEMBRANE TYPE-1 DOMAIN-CONTAINING PROTEIN-RELATED"/>
    <property type="match status" value="1"/>
</dbReference>
<proteinExistence type="inferred from homology"/>
<comment type="caution">
    <text evidence="3">The sequence shown here is derived from an EMBL/GenBank/DDBJ whole genome shotgun (WGS) entry which is preliminary data.</text>
</comment>
<reference evidence="3" key="1">
    <citation type="journal article" date="2021" name="Nat. Commun.">
        <title>Genetic determinants of endophytism in the Arabidopsis root mycobiome.</title>
        <authorList>
            <person name="Mesny F."/>
            <person name="Miyauchi S."/>
            <person name="Thiergart T."/>
            <person name="Pickel B."/>
            <person name="Atanasova L."/>
            <person name="Karlsson M."/>
            <person name="Huettel B."/>
            <person name="Barry K.W."/>
            <person name="Haridas S."/>
            <person name="Chen C."/>
            <person name="Bauer D."/>
            <person name="Andreopoulos W."/>
            <person name="Pangilinan J."/>
            <person name="LaButti K."/>
            <person name="Riley R."/>
            <person name="Lipzen A."/>
            <person name="Clum A."/>
            <person name="Drula E."/>
            <person name="Henrissat B."/>
            <person name="Kohler A."/>
            <person name="Grigoriev I.V."/>
            <person name="Martin F.M."/>
            <person name="Hacquard S."/>
        </authorList>
    </citation>
    <scope>NUCLEOTIDE SEQUENCE</scope>
    <source>
        <strain evidence="3">MPI-CAGE-AT-0147</strain>
    </source>
</reference>
<dbReference type="CDD" id="cd02440">
    <property type="entry name" value="AdoMet_MTases"/>
    <property type="match status" value="1"/>
</dbReference>
<evidence type="ECO:0000313" key="4">
    <source>
        <dbReference type="Proteomes" id="UP000738349"/>
    </source>
</evidence>
<evidence type="ECO:0000256" key="1">
    <source>
        <dbReference type="ARBA" id="ARBA00038158"/>
    </source>
</evidence>
<keyword evidence="4" id="KW-1185">Reference proteome</keyword>
<dbReference type="PANTHER" id="PTHR43591">
    <property type="entry name" value="METHYLTRANSFERASE"/>
    <property type="match status" value="1"/>
</dbReference>
<dbReference type="Proteomes" id="UP000738349">
    <property type="component" value="Unassembled WGS sequence"/>
</dbReference>
<dbReference type="SUPFAM" id="SSF53335">
    <property type="entry name" value="S-adenosyl-L-methionine-dependent methyltransferases"/>
    <property type="match status" value="1"/>
</dbReference>
<evidence type="ECO:0000256" key="2">
    <source>
        <dbReference type="SAM" id="MobiDB-lite"/>
    </source>
</evidence>
<dbReference type="AlphaFoldDB" id="A0A9P9E693"/>
<protein>
    <submittedName>
        <fullName evidence="3">S-adenosyl-L-methionine-dependent methyltransferase</fullName>
    </submittedName>
</protein>
<dbReference type="InterPro" id="IPR029063">
    <property type="entry name" value="SAM-dependent_MTases_sf"/>
</dbReference>
<sequence>MAAPQDPIELDPNASAPEGDDDSITDAQSRLSSTASITSSLLVYRHFRGRSLPNGDKHIEGFDVSHQWITMMLGDRLYLPPIGANPQHILDIGTGTGIRAIDIADEFPSAEVIGTDISPTQPRWVPPNLEFQIDDAQQGWTFEPESFDFIHVRYMQGSIDDWTKLDKQMDKFLKPGGWFQHIEPEIALQSDNSEIEVGDNHTGFTDITHKKFKVSYGTWPKDKQLRDWGQYTAFYLDPSLDGFAIYPIDQILGWSLEEVEVLVAKMRSGVRNPKNMVFGNVHAVYGRKP</sequence>
<dbReference type="EMBL" id="JAGMUV010000017">
    <property type="protein sequence ID" value="KAH7131337.1"/>
    <property type="molecule type" value="Genomic_DNA"/>
</dbReference>
<dbReference type="Pfam" id="PF13489">
    <property type="entry name" value="Methyltransf_23"/>
    <property type="match status" value="1"/>
</dbReference>
<feature type="region of interest" description="Disordered" evidence="2">
    <location>
        <begin position="1"/>
        <end position="31"/>
    </location>
</feature>
<dbReference type="Gene3D" id="3.40.50.150">
    <property type="entry name" value="Vaccinia Virus protein VP39"/>
    <property type="match status" value="1"/>
</dbReference>
<comment type="similarity">
    <text evidence="1">Belongs to the methyltransferase superfamily. LaeA methyltransferase family.</text>
</comment>
<dbReference type="GO" id="GO:0008168">
    <property type="term" value="F:methyltransferase activity"/>
    <property type="evidence" value="ECO:0007669"/>
    <property type="project" value="UniProtKB-KW"/>
</dbReference>
<gene>
    <name evidence="3" type="ORF">EDB81DRAFT_845846</name>
</gene>
<name>A0A9P9E693_9HYPO</name>
<keyword evidence="3" id="KW-0808">Transferase</keyword>
<dbReference type="GO" id="GO:0032259">
    <property type="term" value="P:methylation"/>
    <property type="evidence" value="ECO:0007669"/>
    <property type="project" value="UniProtKB-KW"/>
</dbReference>
<keyword evidence="3" id="KW-0489">Methyltransferase</keyword>
<evidence type="ECO:0000313" key="3">
    <source>
        <dbReference type="EMBL" id="KAH7131337.1"/>
    </source>
</evidence>
<dbReference type="OrthoDB" id="2013972at2759"/>
<accession>A0A9P9E693</accession>